<dbReference type="AlphaFoldDB" id="A0A024GQS7"/>
<dbReference type="Pfam" id="PF02410">
    <property type="entry name" value="RsfS"/>
    <property type="match status" value="1"/>
</dbReference>
<dbReference type="GO" id="GO:0043023">
    <property type="term" value="F:ribosomal large subunit binding"/>
    <property type="evidence" value="ECO:0007669"/>
    <property type="project" value="TreeGrafter"/>
</dbReference>
<comment type="similarity">
    <text evidence="1">Belongs to the Iojap/RsfS family.</text>
</comment>
<dbReference type="HAMAP" id="MF_01477">
    <property type="entry name" value="Iojap_RsfS"/>
    <property type="match status" value="1"/>
</dbReference>
<evidence type="ECO:0008006" key="5">
    <source>
        <dbReference type="Google" id="ProtNLM"/>
    </source>
</evidence>
<dbReference type="InterPro" id="IPR016177">
    <property type="entry name" value="DNA-bd_dom_sf"/>
</dbReference>
<sequence length="345" mass="39992">MLQFAKHFTTSLLRSRPQNHAISFFFNPSFHLSKRHPPSHHRIACIPSRKCSTEMDHLPSNSDNKAASSTPAAKQYIGVRYSPDNVKKYSAELELDEYHTINGGDFWTAEDAARGYDELVDLYCDDDTRRNFPPSTSENPIEKSNEFSEWDLPETGERHADLIPIVEATYFTIDEVIHALEREKAMNIHTIDLTGKSSLAKYMVFVTGRSQAHMRRLADMIIRSIKARQIKDDFEYGVEGRDCDDWMIADCNTIVIHFLREETRQILKLEEHWELMENDRHKIYGNMSSEEYIDKFGISEYLEHTESNDIIASEESFDLERKDAAARTRTTDATDTKTKKPIQWK</sequence>
<dbReference type="NCBIfam" id="TIGR00090">
    <property type="entry name" value="rsfS_iojap_ybeB"/>
    <property type="match status" value="1"/>
</dbReference>
<dbReference type="Gene3D" id="3.30.730.10">
    <property type="entry name" value="AP2/ERF domain"/>
    <property type="match status" value="1"/>
</dbReference>
<gene>
    <name evidence="3" type="ORF">BN9_099120</name>
</gene>
<dbReference type="InterPro" id="IPR036955">
    <property type="entry name" value="AP2/ERF_dom_sf"/>
</dbReference>
<dbReference type="InterPro" id="IPR043519">
    <property type="entry name" value="NT_sf"/>
</dbReference>
<protein>
    <recommendedName>
        <fullName evidence="5">Iojap-like ribosome-associated protein</fullName>
    </recommendedName>
</protein>
<evidence type="ECO:0000256" key="1">
    <source>
        <dbReference type="ARBA" id="ARBA00010574"/>
    </source>
</evidence>
<dbReference type="GO" id="GO:0003700">
    <property type="term" value="F:DNA-binding transcription factor activity"/>
    <property type="evidence" value="ECO:0007669"/>
    <property type="project" value="InterPro"/>
</dbReference>
<keyword evidence="4" id="KW-1185">Reference proteome</keyword>
<dbReference type="GO" id="GO:0017148">
    <property type="term" value="P:negative regulation of translation"/>
    <property type="evidence" value="ECO:0007669"/>
    <property type="project" value="TreeGrafter"/>
</dbReference>
<name>A0A024GQS7_9STRA</name>
<dbReference type="InterPro" id="IPR004394">
    <property type="entry name" value="Iojap/RsfS/C7orf30"/>
</dbReference>
<proteinExistence type="inferred from homology"/>
<evidence type="ECO:0000313" key="4">
    <source>
        <dbReference type="Proteomes" id="UP000053237"/>
    </source>
</evidence>
<dbReference type="EMBL" id="CAIX01000244">
    <property type="protein sequence ID" value="CCI48713.1"/>
    <property type="molecule type" value="Genomic_DNA"/>
</dbReference>
<feature type="region of interest" description="Disordered" evidence="2">
    <location>
        <begin position="321"/>
        <end position="345"/>
    </location>
</feature>
<evidence type="ECO:0000256" key="2">
    <source>
        <dbReference type="SAM" id="MobiDB-lite"/>
    </source>
</evidence>
<dbReference type="SUPFAM" id="SSF81301">
    <property type="entry name" value="Nucleotidyltransferase"/>
    <property type="match status" value="1"/>
</dbReference>
<accession>A0A024GQS7</accession>
<dbReference type="GO" id="GO:0003677">
    <property type="term" value="F:DNA binding"/>
    <property type="evidence" value="ECO:0007669"/>
    <property type="project" value="InterPro"/>
</dbReference>
<dbReference type="OrthoDB" id="21330at2759"/>
<dbReference type="GO" id="GO:0090071">
    <property type="term" value="P:negative regulation of ribosome biogenesis"/>
    <property type="evidence" value="ECO:0007669"/>
    <property type="project" value="TreeGrafter"/>
</dbReference>
<organism evidence="3 4">
    <name type="scientific">Albugo candida</name>
    <dbReference type="NCBI Taxonomy" id="65357"/>
    <lineage>
        <taxon>Eukaryota</taxon>
        <taxon>Sar</taxon>
        <taxon>Stramenopiles</taxon>
        <taxon>Oomycota</taxon>
        <taxon>Peronosporomycetes</taxon>
        <taxon>Albuginales</taxon>
        <taxon>Albuginaceae</taxon>
        <taxon>Albugo</taxon>
    </lineage>
</organism>
<reference evidence="3 4" key="1">
    <citation type="submission" date="2012-05" db="EMBL/GenBank/DDBJ databases">
        <title>Recombination and specialization in a pathogen metapopulation.</title>
        <authorList>
            <person name="Gardiner A."/>
            <person name="Kemen E."/>
            <person name="Schultz-Larsen T."/>
            <person name="MacLean D."/>
            <person name="Van Oosterhout C."/>
            <person name="Jones J.D.G."/>
        </authorList>
    </citation>
    <scope>NUCLEOTIDE SEQUENCE [LARGE SCALE GENOMIC DNA]</scope>
    <source>
        <strain evidence="3 4">Ac Nc2</strain>
    </source>
</reference>
<dbReference type="STRING" id="65357.A0A024GQS7"/>
<dbReference type="InParanoid" id="A0A024GQS7"/>
<comment type="caution">
    <text evidence="3">The sequence shown here is derived from an EMBL/GenBank/DDBJ whole genome shotgun (WGS) entry which is preliminary data.</text>
</comment>
<dbReference type="PANTHER" id="PTHR21043:SF0">
    <property type="entry name" value="MITOCHONDRIAL ASSEMBLY OF RIBOSOMAL LARGE SUBUNIT PROTEIN 1"/>
    <property type="match status" value="1"/>
</dbReference>
<dbReference type="SUPFAM" id="SSF54171">
    <property type="entry name" value="DNA-binding domain"/>
    <property type="match status" value="1"/>
</dbReference>
<feature type="compositionally biased region" description="Basic and acidic residues" evidence="2">
    <location>
        <begin position="321"/>
        <end position="338"/>
    </location>
</feature>
<dbReference type="Proteomes" id="UP000053237">
    <property type="component" value="Unassembled WGS sequence"/>
</dbReference>
<evidence type="ECO:0000313" key="3">
    <source>
        <dbReference type="EMBL" id="CCI48713.1"/>
    </source>
</evidence>
<dbReference type="Gene3D" id="3.30.460.10">
    <property type="entry name" value="Beta Polymerase, domain 2"/>
    <property type="match status" value="1"/>
</dbReference>
<dbReference type="PANTHER" id="PTHR21043">
    <property type="entry name" value="IOJAP SUPERFAMILY ORTHOLOG"/>
    <property type="match status" value="1"/>
</dbReference>